<feature type="non-terminal residue" evidence="1">
    <location>
        <position position="1"/>
    </location>
</feature>
<protein>
    <submittedName>
        <fullName evidence="1">Uncharacterized protein</fullName>
    </submittedName>
</protein>
<sequence>DLTTKPFDTTGYCSYVNDFRKFYVGLRPPSRSPVHIKGIQRKCFHSREVTVCQHQHFPHGIVVFYSGRAFKPQILFFQPLI</sequence>
<dbReference type="AlphaFoldDB" id="A0AAD1T5T1"/>
<dbReference type="Proteomes" id="UP001295444">
    <property type="component" value="Chromosome 09"/>
</dbReference>
<evidence type="ECO:0000313" key="1">
    <source>
        <dbReference type="EMBL" id="CAH2315863.1"/>
    </source>
</evidence>
<accession>A0AAD1T5T1</accession>
<reference evidence="1" key="1">
    <citation type="submission" date="2022-03" db="EMBL/GenBank/DDBJ databases">
        <authorList>
            <person name="Alioto T."/>
            <person name="Alioto T."/>
            <person name="Gomez Garrido J."/>
        </authorList>
    </citation>
    <scope>NUCLEOTIDE SEQUENCE</scope>
</reference>
<keyword evidence="2" id="KW-1185">Reference proteome</keyword>
<dbReference type="EMBL" id="OW240920">
    <property type="protein sequence ID" value="CAH2315863.1"/>
    <property type="molecule type" value="Genomic_DNA"/>
</dbReference>
<evidence type="ECO:0000313" key="2">
    <source>
        <dbReference type="Proteomes" id="UP001295444"/>
    </source>
</evidence>
<proteinExistence type="predicted"/>
<gene>
    <name evidence="1" type="ORF">PECUL_23A062409</name>
</gene>
<organism evidence="1 2">
    <name type="scientific">Pelobates cultripes</name>
    <name type="common">Western spadefoot toad</name>
    <dbReference type="NCBI Taxonomy" id="61616"/>
    <lineage>
        <taxon>Eukaryota</taxon>
        <taxon>Metazoa</taxon>
        <taxon>Chordata</taxon>
        <taxon>Craniata</taxon>
        <taxon>Vertebrata</taxon>
        <taxon>Euteleostomi</taxon>
        <taxon>Amphibia</taxon>
        <taxon>Batrachia</taxon>
        <taxon>Anura</taxon>
        <taxon>Pelobatoidea</taxon>
        <taxon>Pelobatidae</taxon>
        <taxon>Pelobates</taxon>
    </lineage>
</organism>
<name>A0AAD1T5T1_PELCU</name>